<dbReference type="EMBL" id="VRYZ01000001">
    <property type="protein sequence ID" value="TXS95075.1"/>
    <property type="molecule type" value="Genomic_DNA"/>
</dbReference>
<evidence type="ECO:0000256" key="11">
    <source>
        <dbReference type="PROSITE-ProRule" id="PRU01360"/>
    </source>
</evidence>
<proteinExistence type="inferred from homology"/>
<dbReference type="GO" id="GO:0006826">
    <property type="term" value="P:iron ion transport"/>
    <property type="evidence" value="ECO:0007669"/>
    <property type="project" value="UniProtKB-KW"/>
</dbReference>
<evidence type="ECO:0000256" key="2">
    <source>
        <dbReference type="ARBA" id="ARBA00022448"/>
    </source>
</evidence>
<gene>
    <name evidence="16" type="ORF">FVW59_04030</name>
</gene>
<dbReference type="InterPro" id="IPR012910">
    <property type="entry name" value="Plug_dom"/>
</dbReference>
<evidence type="ECO:0000256" key="5">
    <source>
        <dbReference type="ARBA" id="ARBA00022692"/>
    </source>
</evidence>
<keyword evidence="7" id="KW-0406">Ion transport</keyword>
<comment type="caution">
    <text evidence="16">The sequence shown here is derived from an EMBL/GenBank/DDBJ whole genome shotgun (WGS) entry which is preliminary data.</text>
</comment>
<evidence type="ECO:0000256" key="8">
    <source>
        <dbReference type="ARBA" id="ARBA00023077"/>
    </source>
</evidence>
<keyword evidence="17" id="KW-1185">Reference proteome</keyword>
<keyword evidence="5 11" id="KW-0812">Transmembrane</keyword>
<dbReference type="InterPro" id="IPR039426">
    <property type="entry name" value="TonB-dep_rcpt-like"/>
</dbReference>
<evidence type="ECO:0000256" key="13">
    <source>
        <dbReference type="SAM" id="SignalP"/>
    </source>
</evidence>
<accession>A0A5C9A2I1</accession>
<keyword evidence="6" id="KW-0408">Iron</keyword>
<comment type="subcellular location">
    <subcellularLocation>
        <location evidence="1 11">Cell outer membrane</location>
        <topology evidence="1 11">Multi-pass membrane protein</topology>
    </subcellularLocation>
</comment>
<dbReference type="Pfam" id="PF07715">
    <property type="entry name" value="Plug"/>
    <property type="match status" value="1"/>
</dbReference>
<evidence type="ECO:0000259" key="14">
    <source>
        <dbReference type="Pfam" id="PF00593"/>
    </source>
</evidence>
<organism evidence="16 17">
    <name type="scientific">Parahaliea aestuarii</name>
    <dbReference type="NCBI Taxonomy" id="1852021"/>
    <lineage>
        <taxon>Bacteria</taxon>
        <taxon>Pseudomonadati</taxon>
        <taxon>Pseudomonadota</taxon>
        <taxon>Gammaproteobacteria</taxon>
        <taxon>Cellvibrionales</taxon>
        <taxon>Halieaceae</taxon>
        <taxon>Parahaliea</taxon>
    </lineage>
</organism>
<dbReference type="CDD" id="cd01347">
    <property type="entry name" value="ligand_gated_channel"/>
    <property type="match status" value="1"/>
</dbReference>
<comment type="similarity">
    <text evidence="11 12">Belongs to the TonB-dependent receptor family.</text>
</comment>
<dbReference type="Pfam" id="PF00593">
    <property type="entry name" value="TonB_dep_Rec_b-barrel"/>
    <property type="match status" value="1"/>
</dbReference>
<dbReference type="RefSeq" id="WP_148062915.1">
    <property type="nucleotide sequence ID" value="NZ_VRYZ01000001.1"/>
</dbReference>
<dbReference type="InterPro" id="IPR036942">
    <property type="entry name" value="Beta-barrel_TonB_sf"/>
</dbReference>
<dbReference type="Gene3D" id="2.40.170.20">
    <property type="entry name" value="TonB-dependent receptor, beta-barrel domain"/>
    <property type="match status" value="1"/>
</dbReference>
<evidence type="ECO:0000256" key="4">
    <source>
        <dbReference type="ARBA" id="ARBA00022496"/>
    </source>
</evidence>
<keyword evidence="4" id="KW-0410">Iron transport</keyword>
<evidence type="ECO:0000256" key="12">
    <source>
        <dbReference type="RuleBase" id="RU003357"/>
    </source>
</evidence>
<evidence type="ECO:0000259" key="15">
    <source>
        <dbReference type="Pfam" id="PF07715"/>
    </source>
</evidence>
<dbReference type="GO" id="GO:0009279">
    <property type="term" value="C:cell outer membrane"/>
    <property type="evidence" value="ECO:0007669"/>
    <property type="project" value="UniProtKB-SubCell"/>
</dbReference>
<evidence type="ECO:0000313" key="16">
    <source>
        <dbReference type="EMBL" id="TXS95075.1"/>
    </source>
</evidence>
<sequence length="748" mass="81851">MRTNSRNRLPIACAVTAALGGPLPAYAQMALEEVVVTARKKEESIQDSPVAVSAVSKDTIDASFLGDATGIVQYSPNLIFDDISAGTPNGGGIAIRGISFQDVEKTFDPTVLIHLDGVPLGTNSGNAMSLLDVERIEVLRGPQGTLFGKNAVGGVINIHRTKPIAGQWAGKVRARAERYDAYGLEGVLNVPLGDNAAVKLNLAQVEKAGYFENITTGKDEGDSTEDRYGIHLLWDISDTFRAEVQYNSYEQDGTLAPMLSISGPQATLCQGFGACAVSDDKPLSGDRRKGAGDLEQDFELDSEDYQVDLNWEINSDLSAVLVAAHREMDEVSFLDFDGSPTEIFHAYRPNSYEQDSLELRFDYDAGDALSFTAGYFNWQSELTDWVNETDISLFIGVPVEACGFDGVPCSLQTAEASSDSDSVFFEGDYRLSDEWIVTAGARWIEETKKLTKTTELPVFGLVQLPTTTGERTDDDIIYRLGLRWEPTDDLMLYTTYSTGFRSGGFSIRASSPEIVGAGFEPEQVSNFEIGIKSTAFENRLRYALTAFYMEYDDMQQEVNIPLPGVGQGNQDAVLNVGSATIQGLELELSAIINDYFSVDFNGGYLDAEYDEFTGRIFGDGALTDDNSYLPMRRAPEFTYTAALNYLQDVGNGALTGRLSYNWRDDYAGTVTDFPGTHVDAYGVLDASLSYQFGNWRVGVFGRNLTDEDEYSHTFVVAPNSDGSSLFGFATPRPPRTYGAELVYTFGDY</sequence>
<evidence type="ECO:0000256" key="10">
    <source>
        <dbReference type="ARBA" id="ARBA00023237"/>
    </source>
</evidence>
<dbReference type="AlphaFoldDB" id="A0A5C9A2I1"/>
<dbReference type="Proteomes" id="UP000321933">
    <property type="component" value="Unassembled WGS sequence"/>
</dbReference>
<evidence type="ECO:0000256" key="9">
    <source>
        <dbReference type="ARBA" id="ARBA00023136"/>
    </source>
</evidence>
<keyword evidence="2 11" id="KW-0813">Transport</keyword>
<protein>
    <submittedName>
        <fullName evidence="16">TonB-dependent receptor</fullName>
    </submittedName>
</protein>
<dbReference type="SUPFAM" id="SSF56935">
    <property type="entry name" value="Porins"/>
    <property type="match status" value="1"/>
</dbReference>
<name>A0A5C9A2I1_9GAMM</name>
<feature type="chain" id="PRO_5022684810" evidence="13">
    <location>
        <begin position="28"/>
        <end position="748"/>
    </location>
</feature>
<dbReference type="InterPro" id="IPR000531">
    <property type="entry name" value="Beta-barrel_TonB"/>
</dbReference>
<evidence type="ECO:0000256" key="3">
    <source>
        <dbReference type="ARBA" id="ARBA00022452"/>
    </source>
</evidence>
<evidence type="ECO:0000256" key="6">
    <source>
        <dbReference type="ARBA" id="ARBA00023004"/>
    </source>
</evidence>
<keyword evidence="10 11" id="KW-0998">Cell outer membrane</keyword>
<dbReference type="PANTHER" id="PTHR32552">
    <property type="entry name" value="FERRICHROME IRON RECEPTOR-RELATED"/>
    <property type="match status" value="1"/>
</dbReference>
<keyword evidence="3 11" id="KW-1134">Transmembrane beta strand</keyword>
<evidence type="ECO:0000256" key="1">
    <source>
        <dbReference type="ARBA" id="ARBA00004571"/>
    </source>
</evidence>
<keyword evidence="8 12" id="KW-0798">TonB box</keyword>
<feature type="signal peptide" evidence="13">
    <location>
        <begin position="1"/>
        <end position="27"/>
    </location>
</feature>
<feature type="domain" description="TonB-dependent receptor plug" evidence="15">
    <location>
        <begin position="45"/>
        <end position="155"/>
    </location>
</feature>
<feature type="domain" description="TonB-dependent receptor-like beta-barrel" evidence="14">
    <location>
        <begin position="246"/>
        <end position="704"/>
    </location>
</feature>
<evidence type="ECO:0000313" key="17">
    <source>
        <dbReference type="Proteomes" id="UP000321933"/>
    </source>
</evidence>
<evidence type="ECO:0000256" key="7">
    <source>
        <dbReference type="ARBA" id="ARBA00023065"/>
    </source>
</evidence>
<keyword evidence="9 11" id="KW-0472">Membrane</keyword>
<dbReference type="PANTHER" id="PTHR32552:SF81">
    <property type="entry name" value="TONB-DEPENDENT OUTER MEMBRANE RECEPTOR"/>
    <property type="match status" value="1"/>
</dbReference>
<dbReference type="PROSITE" id="PS52016">
    <property type="entry name" value="TONB_DEPENDENT_REC_3"/>
    <property type="match status" value="1"/>
</dbReference>
<dbReference type="OrthoDB" id="7051185at2"/>
<reference evidence="16 17" key="1">
    <citation type="submission" date="2019-08" db="EMBL/GenBank/DDBJ databases">
        <title>Parahaliea maris sp. nov., isolated from the surface seawater.</title>
        <authorList>
            <person name="Liu Y."/>
        </authorList>
    </citation>
    <scope>NUCLEOTIDE SEQUENCE [LARGE SCALE GENOMIC DNA]</scope>
    <source>
        <strain evidence="16 17">S2-26</strain>
    </source>
</reference>
<keyword evidence="13" id="KW-0732">Signal</keyword>
<keyword evidence="16" id="KW-0675">Receptor</keyword>